<comment type="caution">
    <text evidence="1">The sequence shown here is derived from an EMBL/GenBank/DDBJ whole genome shotgun (WGS) entry which is preliminary data.</text>
</comment>
<keyword evidence="2" id="KW-1185">Reference proteome</keyword>
<sequence>MNQEIIIDDDNFFRALKKDNFSAHQKYILFPYARKKYMYSHLDQLKEFFHNLTTWVKINSQEYGSNYFIGKFDIFFLHFFSFHLIHLIQINLHQENRKEKYTICVINSFGPEEVN</sequence>
<dbReference type="AlphaFoldDB" id="A0A3M7SPL2"/>
<organism evidence="1 2">
    <name type="scientific">Brachionus plicatilis</name>
    <name type="common">Marine rotifer</name>
    <name type="synonym">Brachionus muelleri</name>
    <dbReference type="NCBI Taxonomy" id="10195"/>
    <lineage>
        <taxon>Eukaryota</taxon>
        <taxon>Metazoa</taxon>
        <taxon>Spiralia</taxon>
        <taxon>Gnathifera</taxon>
        <taxon>Rotifera</taxon>
        <taxon>Eurotatoria</taxon>
        <taxon>Monogononta</taxon>
        <taxon>Pseudotrocha</taxon>
        <taxon>Ploima</taxon>
        <taxon>Brachionidae</taxon>
        <taxon>Brachionus</taxon>
    </lineage>
</organism>
<proteinExistence type="predicted"/>
<dbReference type="Proteomes" id="UP000276133">
    <property type="component" value="Unassembled WGS sequence"/>
</dbReference>
<reference evidence="1 2" key="1">
    <citation type="journal article" date="2018" name="Sci. Rep.">
        <title>Genomic signatures of local adaptation to the degree of environmental predictability in rotifers.</title>
        <authorList>
            <person name="Franch-Gras L."/>
            <person name="Hahn C."/>
            <person name="Garcia-Roger E.M."/>
            <person name="Carmona M.J."/>
            <person name="Serra M."/>
            <person name="Gomez A."/>
        </authorList>
    </citation>
    <scope>NUCLEOTIDE SEQUENCE [LARGE SCALE GENOMIC DNA]</scope>
    <source>
        <strain evidence="1">HYR1</strain>
    </source>
</reference>
<name>A0A3M7SPL2_BRAPC</name>
<accession>A0A3M7SPL2</accession>
<evidence type="ECO:0000313" key="1">
    <source>
        <dbReference type="EMBL" id="RNA37448.1"/>
    </source>
</evidence>
<gene>
    <name evidence="1" type="ORF">BpHYR1_001681</name>
</gene>
<evidence type="ECO:0000313" key="2">
    <source>
        <dbReference type="Proteomes" id="UP000276133"/>
    </source>
</evidence>
<dbReference type="EMBL" id="REGN01001042">
    <property type="protein sequence ID" value="RNA37448.1"/>
    <property type="molecule type" value="Genomic_DNA"/>
</dbReference>
<protein>
    <submittedName>
        <fullName evidence="1">Uncharacterized protein</fullName>
    </submittedName>
</protein>